<sequence>MKDKIVFIGYMMSTDAHSQAKDSFVTSAGQQPTFGVEIHATAAANLLHGNWIKRFSTLNEILGLVALVFVFSFAMLSLKPLWSTLVWVGSSITWIFCAYRLFLKGYFLPGLSVVLLVLPCIFLSTLLYYYFITKRAKHRIHSALSCYVSPVIADAVAERDEDLSSGSSIVEVTLLFGDIAGFTSTAECTSKLETRDLANAYYQTLRAAIERNQGMYLDAFGDGFLAIWGHPIRVSNPSDLALNCAEEIQRELDNLCMKKKIPVIKLRFGIHRSEVDFGNFGGDAGLKYTAMGDGVNLASRLEGLNKFLGTNLLLSKEVLNDLKGSSEAIPLGSIQVYGKSAATEIFTLPTLELDASFIDSWTQALNLFKERKWEKARHAFERVRNEATGEFSKTAALYLQFVDKYEKDEPSHDWAGELRLENK</sequence>
<proteinExistence type="predicted"/>
<evidence type="ECO:0000313" key="4">
    <source>
        <dbReference type="Proteomes" id="UP000524246"/>
    </source>
</evidence>
<evidence type="ECO:0000256" key="1">
    <source>
        <dbReference type="SAM" id="Phobius"/>
    </source>
</evidence>
<dbReference type="PROSITE" id="PS50125">
    <property type="entry name" value="GUANYLATE_CYCLASE_2"/>
    <property type="match status" value="1"/>
</dbReference>
<dbReference type="Pfam" id="PF05226">
    <property type="entry name" value="CHASE2"/>
    <property type="match status" value="1"/>
</dbReference>
<dbReference type="InterPro" id="IPR001054">
    <property type="entry name" value="A/G_cyclase"/>
</dbReference>
<name>A0A7X9FQ89_9DELT</name>
<keyword evidence="1" id="KW-1133">Transmembrane helix</keyword>
<feature type="transmembrane region" description="Helical" evidence="1">
    <location>
        <begin position="110"/>
        <end position="131"/>
    </location>
</feature>
<dbReference type="AlphaFoldDB" id="A0A7X9FQ89"/>
<dbReference type="InterPro" id="IPR050697">
    <property type="entry name" value="Adenylyl/Guanylyl_Cyclase_3/4"/>
</dbReference>
<dbReference type="PANTHER" id="PTHR43081:SF1">
    <property type="entry name" value="ADENYLATE CYCLASE, TERMINAL-DIFFERENTIATION SPECIFIC"/>
    <property type="match status" value="1"/>
</dbReference>
<dbReference type="EMBL" id="JAAZON010000131">
    <property type="protein sequence ID" value="NMC62197.1"/>
    <property type="molecule type" value="Genomic_DNA"/>
</dbReference>
<dbReference type="SUPFAM" id="SSF55073">
    <property type="entry name" value="Nucleotide cyclase"/>
    <property type="match status" value="1"/>
</dbReference>
<evidence type="ECO:0000313" key="3">
    <source>
        <dbReference type="EMBL" id="NMC62197.1"/>
    </source>
</evidence>
<protein>
    <submittedName>
        <fullName evidence="3">Adenylate/guanylate cyclase domain-containing protein</fullName>
    </submittedName>
</protein>
<comment type="caution">
    <text evidence="3">The sequence shown here is derived from an EMBL/GenBank/DDBJ whole genome shotgun (WGS) entry which is preliminary data.</text>
</comment>
<reference evidence="3 4" key="1">
    <citation type="journal article" date="2020" name="Biotechnol. Biofuels">
        <title>New insights from the biogas microbiome by comprehensive genome-resolved metagenomics of nearly 1600 species originating from multiple anaerobic digesters.</title>
        <authorList>
            <person name="Campanaro S."/>
            <person name="Treu L."/>
            <person name="Rodriguez-R L.M."/>
            <person name="Kovalovszki A."/>
            <person name="Ziels R.M."/>
            <person name="Maus I."/>
            <person name="Zhu X."/>
            <person name="Kougias P.G."/>
            <person name="Basile A."/>
            <person name="Luo G."/>
            <person name="Schluter A."/>
            <person name="Konstantinidis K.T."/>
            <person name="Angelidaki I."/>
        </authorList>
    </citation>
    <scope>NUCLEOTIDE SEQUENCE [LARGE SCALE GENOMIC DNA]</scope>
    <source>
        <strain evidence="3">AS27yjCOA_65</strain>
    </source>
</reference>
<dbReference type="Gene3D" id="3.30.70.1230">
    <property type="entry name" value="Nucleotide cyclase"/>
    <property type="match status" value="1"/>
</dbReference>
<dbReference type="PANTHER" id="PTHR43081">
    <property type="entry name" value="ADENYLATE CYCLASE, TERMINAL-DIFFERENTIATION SPECIFIC-RELATED"/>
    <property type="match status" value="1"/>
</dbReference>
<organism evidence="3 4">
    <name type="scientific">SAR324 cluster bacterium</name>
    <dbReference type="NCBI Taxonomy" id="2024889"/>
    <lineage>
        <taxon>Bacteria</taxon>
        <taxon>Deltaproteobacteria</taxon>
        <taxon>SAR324 cluster</taxon>
    </lineage>
</organism>
<gene>
    <name evidence="3" type="ORF">GYA55_03430</name>
</gene>
<evidence type="ECO:0000259" key="2">
    <source>
        <dbReference type="PROSITE" id="PS50125"/>
    </source>
</evidence>
<dbReference type="Proteomes" id="UP000524246">
    <property type="component" value="Unassembled WGS sequence"/>
</dbReference>
<dbReference type="GO" id="GO:0009190">
    <property type="term" value="P:cyclic nucleotide biosynthetic process"/>
    <property type="evidence" value="ECO:0007669"/>
    <property type="project" value="InterPro"/>
</dbReference>
<dbReference type="SMART" id="SM00044">
    <property type="entry name" value="CYCc"/>
    <property type="match status" value="1"/>
</dbReference>
<keyword evidence="1" id="KW-0472">Membrane</keyword>
<dbReference type="InterPro" id="IPR007890">
    <property type="entry name" value="CHASE2"/>
</dbReference>
<feature type="domain" description="Guanylate cyclase" evidence="2">
    <location>
        <begin position="173"/>
        <end position="302"/>
    </location>
</feature>
<feature type="transmembrane region" description="Helical" evidence="1">
    <location>
        <begin position="61"/>
        <end position="78"/>
    </location>
</feature>
<feature type="transmembrane region" description="Helical" evidence="1">
    <location>
        <begin position="84"/>
        <end position="103"/>
    </location>
</feature>
<dbReference type="GO" id="GO:0004016">
    <property type="term" value="F:adenylate cyclase activity"/>
    <property type="evidence" value="ECO:0007669"/>
    <property type="project" value="UniProtKB-ARBA"/>
</dbReference>
<keyword evidence="1" id="KW-0812">Transmembrane</keyword>
<dbReference type="Pfam" id="PF00211">
    <property type="entry name" value="Guanylate_cyc"/>
    <property type="match status" value="1"/>
</dbReference>
<dbReference type="InterPro" id="IPR029787">
    <property type="entry name" value="Nucleotide_cyclase"/>
</dbReference>
<dbReference type="CDD" id="cd07302">
    <property type="entry name" value="CHD"/>
    <property type="match status" value="1"/>
</dbReference>
<accession>A0A7X9FQ89</accession>
<dbReference type="GO" id="GO:0035556">
    <property type="term" value="P:intracellular signal transduction"/>
    <property type="evidence" value="ECO:0007669"/>
    <property type="project" value="InterPro"/>
</dbReference>